<dbReference type="Proteomes" id="UP000245946">
    <property type="component" value="Unassembled WGS sequence"/>
</dbReference>
<evidence type="ECO:0000256" key="7">
    <source>
        <dbReference type="SAM" id="SignalP"/>
    </source>
</evidence>
<dbReference type="EMBL" id="KZ819309">
    <property type="protein sequence ID" value="PWN94749.1"/>
    <property type="molecule type" value="Genomic_DNA"/>
</dbReference>
<dbReference type="GeneID" id="37272031"/>
<dbReference type="GO" id="GO:0016020">
    <property type="term" value="C:membrane"/>
    <property type="evidence" value="ECO:0007669"/>
    <property type="project" value="UniProtKB-SubCell"/>
</dbReference>
<feature type="signal peptide" evidence="7">
    <location>
        <begin position="1"/>
        <end position="21"/>
    </location>
</feature>
<dbReference type="STRING" id="58919.A0A316YZS1"/>
<dbReference type="GO" id="GO:0005829">
    <property type="term" value="C:cytosol"/>
    <property type="evidence" value="ECO:0007669"/>
    <property type="project" value="GOC"/>
</dbReference>
<keyword evidence="7" id="KW-0732">Signal</keyword>
<feature type="compositionally biased region" description="Polar residues" evidence="5">
    <location>
        <begin position="122"/>
        <end position="131"/>
    </location>
</feature>
<evidence type="ECO:0000256" key="2">
    <source>
        <dbReference type="ARBA" id="ARBA00022692"/>
    </source>
</evidence>
<feature type="region of interest" description="Disordered" evidence="5">
    <location>
        <begin position="340"/>
        <end position="409"/>
    </location>
</feature>
<dbReference type="AlphaFoldDB" id="A0A316YZS1"/>
<dbReference type="PANTHER" id="PTHR14856:SF9">
    <property type="entry name" value="PQ-LOOP REPEAT-CONTAINING PROTEIN 1"/>
    <property type="match status" value="1"/>
</dbReference>
<dbReference type="GO" id="GO:0042147">
    <property type="term" value="P:retrograde transport, endosome to Golgi"/>
    <property type="evidence" value="ECO:0007669"/>
    <property type="project" value="TreeGrafter"/>
</dbReference>
<keyword evidence="9" id="KW-1185">Reference proteome</keyword>
<gene>
    <name evidence="8" type="ORF">FA09DRAFT_341727</name>
</gene>
<evidence type="ECO:0008006" key="10">
    <source>
        <dbReference type="Google" id="ProtNLM"/>
    </source>
</evidence>
<dbReference type="GO" id="GO:0045332">
    <property type="term" value="P:phospholipid translocation"/>
    <property type="evidence" value="ECO:0007669"/>
    <property type="project" value="TreeGrafter"/>
</dbReference>
<keyword evidence="3 6" id="KW-1133">Transmembrane helix</keyword>
<evidence type="ECO:0000256" key="4">
    <source>
        <dbReference type="ARBA" id="ARBA00023136"/>
    </source>
</evidence>
<comment type="subcellular location">
    <subcellularLocation>
        <location evidence="1">Membrane</location>
        <topology evidence="1">Multi-pass membrane protein</topology>
    </subcellularLocation>
</comment>
<evidence type="ECO:0000256" key="3">
    <source>
        <dbReference type="ARBA" id="ARBA00022989"/>
    </source>
</evidence>
<evidence type="ECO:0000256" key="6">
    <source>
        <dbReference type="SAM" id="Phobius"/>
    </source>
</evidence>
<dbReference type="InterPro" id="IPR052241">
    <property type="entry name" value="SLC66/Scramblase_ANY1"/>
</dbReference>
<feature type="transmembrane region" description="Helical" evidence="6">
    <location>
        <begin position="213"/>
        <end position="235"/>
    </location>
</feature>
<dbReference type="Pfam" id="PF04193">
    <property type="entry name" value="PQ-loop"/>
    <property type="match status" value="1"/>
</dbReference>
<feature type="transmembrane region" description="Helical" evidence="6">
    <location>
        <begin position="280"/>
        <end position="300"/>
    </location>
</feature>
<name>A0A316YZS1_9BASI</name>
<proteinExistence type="predicted"/>
<dbReference type="OrthoDB" id="292213at2759"/>
<feature type="region of interest" description="Disordered" evidence="5">
    <location>
        <begin position="115"/>
        <end position="149"/>
    </location>
</feature>
<feature type="chain" id="PRO_5016266285" description="PQ-loop-domain-containing protein" evidence="7">
    <location>
        <begin position="22"/>
        <end position="409"/>
    </location>
</feature>
<dbReference type="GO" id="GO:0005802">
    <property type="term" value="C:trans-Golgi network"/>
    <property type="evidence" value="ECO:0007669"/>
    <property type="project" value="TreeGrafter"/>
</dbReference>
<dbReference type="FunFam" id="1.20.1280.290:FF:000005">
    <property type="entry name" value="PQ-loop repeat-containing protein 1"/>
    <property type="match status" value="1"/>
</dbReference>
<dbReference type="InterPro" id="IPR006603">
    <property type="entry name" value="PQ-loop_rpt"/>
</dbReference>
<keyword evidence="4 6" id="KW-0472">Membrane</keyword>
<evidence type="ECO:0000313" key="8">
    <source>
        <dbReference type="EMBL" id="PWN94749.1"/>
    </source>
</evidence>
<organism evidence="8 9">
    <name type="scientific">Tilletiopsis washingtonensis</name>
    <dbReference type="NCBI Taxonomy" id="58919"/>
    <lineage>
        <taxon>Eukaryota</taxon>
        <taxon>Fungi</taxon>
        <taxon>Dikarya</taxon>
        <taxon>Basidiomycota</taxon>
        <taxon>Ustilaginomycotina</taxon>
        <taxon>Exobasidiomycetes</taxon>
        <taxon>Entylomatales</taxon>
        <taxon>Entylomatales incertae sedis</taxon>
        <taxon>Tilletiopsis</taxon>
    </lineage>
</organism>
<dbReference type="GO" id="GO:0005768">
    <property type="term" value="C:endosome"/>
    <property type="evidence" value="ECO:0007669"/>
    <property type="project" value="TreeGrafter"/>
</dbReference>
<feature type="transmembrane region" description="Helical" evidence="6">
    <location>
        <begin position="64"/>
        <end position="83"/>
    </location>
</feature>
<feature type="compositionally biased region" description="Basic and acidic residues" evidence="5">
    <location>
        <begin position="351"/>
        <end position="364"/>
    </location>
</feature>
<protein>
    <recommendedName>
        <fullName evidence="10">PQ-loop-domain-containing protein</fullName>
    </recommendedName>
</protein>
<keyword evidence="2 6" id="KW-0812">Transmembrane</keyword>
<feature type="transmembrane region" description="Helical" evidence="6">
    <location>
        <begin position="241"/>
        <end position="259"/>
    </location>
</feature>
<evidence type="ECO:0000313" key="9">
    <source>
        <dbReference type="Proteomes" id="UP000245946"/>
    </source>
</evidence>
<dbReference type="Gene3D" id="1.20.1280.290">
    <property type="match status" value="2"/>
</dbReference>
<feature type="compositionally biased region" description="Basic and acidic residues" evidence="5">
    <location>
        <begin position="388"/>
        <end position="399"/>
    </location>
</feature>
<feature type="transmembrane region" description="Helical" evidence="6">
    <location>
        <begin position="306"/>
        <end position="329"/>
    </location>
</feature>
<evidence type="ECO:0000256" key="5">
    <source>
        <dbReference type="SAM" id="MobiDB-lite"/>
    </source>
</evidence>
<dbReference type="RefSeq" id="XP_025595028.1">
    <property type="nucleotide sequence ID" value="XM_025744487.1"/>
</dbReference>
<accession>A0A316YZS1</accession>
<dbReference type="PANTHER" id="PTHR14856">
    <property type="entry name" value="PQ-LOOP REPEAT-CONTAINING PROTEIN 1-LIKE PROTEIN"/>
    <property type="match status" value="1"/>
</dbReference>
<reference evidence="8 9" key="1">
    <citation type="journal article" date="2018" name="Mol. Biol. Evol.">
        <title>Broad Genomic Sampling Reveals a Smut Pathogenic Ancestry of the Fungal Clade Ustilaginomycotina.</title>
        <authorList>
            <person name="Kijpornyongpan T."/>
            <person name="Mondo S.J."/>
            <person name="Barry K."/>
            <person name="Sandor L."/>
            <person name="Lee J."/>
            <person name="Lipzen A."/>
            <person name="Pangilinan J."/>
            <person name="LaButti K."/>
            <person name="Hainaut M."/>
            <person name="Henrissat B."/>
            <person name="Grigoriev I.V."/>
            <person name="Spatafora J.W."/>
            <person name="Aime M.C."/>
        </authorList>
    </citation>
    <scope>NUCLEOTIDE SEQUENCE [LARGE SCALE GENOMIC DNA]</scope>
    <source>
        <strain evidence="8 9">MCA 4186</strain>
    </source>
</reference>
<evidence type="ECO:0000256" key="1">
    <source>
        <dbReference type="ARBA" id="ARBA00004141"/>
    </source>
</evidence>
<sequence length="409" mass="44035">MTLLSTLAGLAMAVGAPLVYADQAWSIQKKRDSSGFSKDVCAVLLIANIARCFFWLGAPFELPLLLQSVLMIVAQLYLLSLLLKFRPGSYAHAAFTASSADARSGEARTPLFDAAQHAGQPSARTPSTPTISVRPPSMDGPAPPELSGPAAGGRGRYAPLLGLELPPAPTLGNEEDDEVAEQAQGNKVWRLIKRCAKLGEGKRADGSEGSRPFGFWTWLTLPPYFLFLTGFAALLTVLHFTLGWSSTYVSALGYFALGLESTLPIPQAITNQQRRSLSGFRMSVLIGWLAGDTFKTVYFLAQGSPIQFTVCALFQLSIDAVIVAQAYFFREKTAEDDEAAAREQAAALSAREAEEAPIRDEDHAPPPASSAAKKQGGKSRPPPLKDTGPQRDRDGERYATVEADSDDER</sequence>